<dbReference type="InterPro" id="IPR050350">
    <property type="entry name" value="Compl-Cell_Adhes-Reg"/>
</dbReference>
<keyword evidence="6" id="KW-0472">Membrane</keyword>
<dbReference type="EMBL" id="CACVKT020006453">
    <property type="protein sequence ID" value="CAC5401757.1"/>
    <property type="molecule type" value="Genomic_DNA"/>
</dbReference>
<dbReference type="Proteomes" id="UP000507470">
    <property type="component" value="Unassembled WGS sequence"/>
</dbReference>
<organism evidence="9 10">
    <name type="scientific">Mytilus coruscus</name>
    <name type="common">Sea mussel</name>
    <dbReference type="NCBI Taxonomy" id="42192"/>
    <lineage>
        <taxon>Eukaryota</taxon>
        <taxon>Metazoa</taxon>
        <taxon>Spiralia</taxon>
        <taxon>Lophotrochozoa</taxon>
        <taxon>Mollusca</taxon>
        <taxon>Bivalvia</taxon>
        <taxon>Autobranchia</taxon>
        <taxon>Pteriomorphia</taxon>
        <taxon>Mytilida</taxon>
        <taxon>Mytiloidea</taxon>
        <taxon>Mytilidae</taxon>
        <taxon>Mytilinae</taxon>
        <taxon>Mytilus</taxon>
    </lineage>
</organism>
<evidence type="ECO:0000256" key="7">
    <source>
        <dbReference type="SAM" id="SignalP"/>
    </source>
</evidence>
<dbReference type="OrthoDB" id="6156501at2759"/>
<feature type="domain" description="Sushi" evidence="8">
    <location>
        <begin position="83"/>
        <end position="150"/>
    </location>
</feature>
<dbReference type="PANTHER" id="PTHR19325">
    <property type="entry name" value="COMPLEMENT COMPONENT-RELATED SUSHI DOMAIN-CONTAINING"/>
    <property type="match status" value="1"/>
</dbReference>
<feature type="transmembrane region" description="Helical" evidence="6">
    <location>
        <begin position="159"/>
        <end position="185"/>
    </location>
</feature>
<sequence length="211" mass="23693">MTLLYSLFLVLILRLCDCQETDPHSLPCIQLITTPQGKYGNYNITIRSADVHVTCVNDTTLAGSWNVTCENGGWQPEFPRCLVNCPHIPDLPIILSKDTLFYVKTKDKNRAAGTTISLSCVTPGYIIDGSSQITCQPDRSWIPELPKCRPKQYPPERRWMTILAIAGPAALVLVVCIIVLGKLLLIRRLRKSEIQESIHLSQKNEITPFVF</sequence>
<accession>A0A6J8D289</accession>
<dbReference type="InterPro" id="IPR035976">
    <property type="entry name" value="Sushi/SCR/CCP_sf"/>
</dbReference>
<evidence type="ECO:0000259" key="8">
    <source>
        <dbReference type="PROSITE" id="PS50923"/>
    </source>
</evidence>
<protein>
    <recommendedName>
        <fullName evidence="8">Sushi domain-containing protein</fullName>
    </recommendedName>
</protein>
<proteinExistence type="predicted"/>
<keyword evidence="2" id="KW-0677">Repeat</keyword>
<evidence type="ECO:0000256" key="1">
    <source>
        <dbReference type="ARBA" id="ARBA00022659"/>
    </source>
</evidence>
<dbReference type="PROSITE" id="PS50923">
    <property type="entry name" value="SUSHI"/>
    <property type="match status" value="1"/>
</dbReference>
<evidence type="ECO:0000256" key="4">
    <source>
        <dbReference type="ARBA" id="ARBA00023180"/>
    </source>
</evidence>
<keyword evidence="6" id="KW-0812">Transmembrane</keyword>
<dbReference type="SMART" id="SM00032">
    <property type="entry name" value="CCP"/>
    <property type="match status" value="2"/>
</dbReference>
<keyword evidence="1 5" id="KW-0768">Sushi</keyword>
<keyword evidence="10" id="KW-1185">Reference proteome</keyword>
<evidence type="ECO:0000313" key="9">
    <source>
        <dbReference type="EMBL" id="CAC5401757.1"/>
    </source>
</evidence>
<evidence type="ECO:0000256" key="3">
    <source>
        <dbReference type="ARBA" id="ARBA00023157"/>
    </source>
</evidence>
<evidence type="ECO:0000256" key="6">
    <source>
        <dbReference type="SAM" id="Phobius"/>
    </source>
</evidence>
<evidence type="ECO:0000313" key="10">
    <source>
        <dbReference type="Proteomes" id="UP000507470"/>
    </source>
</evidence>
<dbReference type="Gene3D" id="2.10.70.10">
    <property type="entry name" value="Complement Module, domain 1"/>
    <property type="match status" value="2"/>
</dbReference>
<feature type="signal peptide" evidence="7">
    <location>
        <begin position="1"/>
        <end position="18"/>
    </location>
</feature>
<keyword evidence="7" id="KW-0732">Signal</keyword>
<evidence type="ECO:0000256" key="2">
    <source>
        <dbReference type="ARBA" id="ARBA00022737"/>
    </source>
</evidence>
<name>A0A6J8D289_MYTCO</name>
<dbReference type="Pfam" id="PF00084">
    <property type="entry name" value="Sushi"/>
    <property type="match status" value="1"/>
</dbReference>
<feature type="chain" id="PRO_5027016887" description="Sushi domain-containing protein" evidence="7">
    <location>
        <begin position="19"/>
        <end position="211"/>
    </location>
</feature>
<gene>
    <name evidence="9" type="ORF">MCOR_35811</name>
</gene>
<reference evidence="9 10" key="1">
    <citation type="submission" date="2020-06" db="EMBL/GenBank/DDBJ databases">
        <authorList>
            <person name="Li R."/>
            <person name="Bekaert M."/>
        </authorList>
    </citation>
    <scope>NUCLEOTIDE SEQUENCE [LARGE SCALE GENOMIC DNA]</scope>
    <source>
        <strain evidence="10">wild</strain>
    </source>
</reference>
<comment type="caution">
    <text evidence="5">Lacks conserved residue(s) required for the propagation of feature annotation.</text>
</comment>
<keyword evidence="4" id="KW-0325">Glycoprotein</keyword>
<dbReference type="SUPFAM" id="SSF57535">
    <property type="entry name" value="Complement control module/SCR domain"/>
    <property type="match status" value="2"/>
</dbReference>
<keyword evidence="6" id="KW-1133">Transmembrane helix</keyword>
<evidence type="ECO:0000256" key="5">
    <source>
        <dbReference type="PROSITE-ProRule" id="PRU00302"/>
    </source>
</evidence>
<dbReference type="AlphaFoldDB" id="A0A6J8D289"/>
<keyword evidence="3" id="KW-1015">Disulfide bond</keyword>
<dbReference type="CDD" id="cd00033">
    <property type="entry name" value="CCP"/>
    <property type="match status" value="2"/>
</dbReference>
<dbReference type="InterPro" id="IPR000436">
    <property type="entry name" value="Sushi_SCR_CCP_dom"/>
</dbReference>
<dbReference type="PANTHER" id="PTHR19325:SF560">
    <property type="entry name" value="SUSHI, VON WILLEBRAND FACTOR TYPE A, EGF AND PENTRAXIN DOMAIN-CONTAINING PROTEIN 1"/>
    <property type="match status" value="1"/>
</dbReference>